<reference evidence="1" key="2">
    <citation type="journal article" date="2015" name="Fish Shellfish Immunol.">
        <title>Early steps in the European eel (Anguilla anguilla)-Vibrio vulnificus interaction in the gills: Role of the RtxA13 toxin.</title>
        <authorList>
            <person name="Callol A."/>
            <person name="Pajuelo D."/>
            <person name="Ebbesson L."/>
            <person name="Teles M."/>
            <person name="MacKenzie S."/>
            <person name="Amaro C."/>
        </authorList>
    </citation>
    <scope>NUCLEOTIDE SEQUENCE</scope>
</reference>
<protein>
    <submittedName>
        <fullName evidence="1">Uncharacterized protein</fullName>
    </submittedName>
</protein>
<accession>A0A0E9VEB2</accession>
<name>A0A0E9VEB2_ANGAN</name>
<dbReference type="EMBL" id="GBXM01032108">
    <property type="protein sequence ID" value="JAH76469.1"/>
    <property type="molecule type" value="Transcribed_RNA"/>
</dbReference>
<reference evidence="1" key="1">
    <citation type="submission" date="2014-11" db="EMBL/GenBank/DDBJ databases">
        <authorList>
            <person name="Amaro Gonzalez C."/>
        </authorList>
    </citation>
    <scope>NUCLEOTIDE SEQUENCE</scope>
</reference>
<proteinExistence type="predicted"/>
<evidence type="ECO:0000313" key="1">
    <source>
        <dbReference type="EMBL" id="JAH76469.1"/>
    </source>
</evidence>
<organism evidence="1">
    <name type="scientific">Anguilla anguilla</name>
    <name type="common">European freshwater eel</name>
    <name type="synonym">Muraena anguilla</name>
    <dbReference type="NCBI Taxonomy" id="7936"/>
    <lineage>
        <taxon>Eukaryota</taxon>
        <taxon>Metazoa</taxon>
        <taxon>Chordata</taxon>
        <taxon>Craniata</taxon>
        <taxon>Vertebrata</taxon>
        <taxon>Euteleostomi</taxon>
        <taxon>Actinopterygii</taxon>
        <taxon>Neopterygii</taxon>
        <taxon>Teleostei</taxon>
        <taxon>Anguilliformes</taxon>
        <taxon>Anguillidae</taxon>
        <taxon>Anguilla</taxon>
    </lineage>
</organism>
<sequence length="32" mass="3586">MTFRVICSLLFCSRREQYGGVDTAKITQSMSG</sequence>
<dbReference type="AlphaFoldDB" id="A0A0E9VEB2"/>